<keyword evidence="5" id="KW-1185">Reference proteome</keyword>
<feature type="region of interest" description="Disordered" evidence="1">
    <location>
        <begin position="1"/>
        <end position="53"/>
    </location>
</feature>
<sequence length="53" mass="6111">MKKQKHKIDPSEETTISYDTVLDEVIDPKNEDENAEAEYEGVDPETIDDQPPY</sequence>
<proteinExistence type="predicted"/>
<reference evidence="2 4" key="1">
    <citation type="submission" date="2018-06" db="EMBL/GenBank/DDBJ databases">
        <authorList>
            <consortium name="Pathogen Informatics"/>
            <person name="Doyle S."/>
        </authorList>
    </citation>
    <scope>NUCLEOTIDE SEQUENCE [LARGE SCALE GENOMIC DNA]</scope>
    <source>
        <strain evidence="2 4">NCTC10597</strain>
    </source>
</reference>
<dbReference type="RefSeq" id="WP_166636128.1">
    <property type="nucleotide sequence ID" value="NZ_BJUE01000029.1"/>
</dbReference>
<dbReference type="Proteomes" id="UP000254330">
    <property type="component" value="Unassembled WGS sequence"/>
</dbReference>
<reference evidence="3 5" key="2">
    <citation type="submission" date="2019-03" db="EMBL/GenBank/DDBJ databases">
        <title>Genomic Encyclopedia of Type Strains, Phase IV (KMG-IV): sequencing the most valuable type-strain genomes for metagenomic binning, comparative biology and taxonomic classification.</title>
        <authorList>
            <person name="Goeker M."/>
        </authorList>
    </citation>
    <scope>NUCLEOTIDE SEQUENCE [LARGE SCALE GENOMIC DNA]</scope>
    <source>
        <strain evidence="3 5">DSM 20580</strain>
    </source>
</reference>
<name>A0A8B4Q9Z5_9BACL</name>
<gene>
    <name evidence="3" type="ORF">DFR61_13237</name>
    <name evidence="2" type="ORF">NCTC10597_01218</name>
</gene>
<protein>
    <submittedName>
        <fullName evidence="2">Uncharacterized protein</fullName>
    </submittedName>
</protein>
<evidence type="ECO:0000313" key="5">
    <source>
        <dbReference type="Proteomes" id="UP000294641"/>
    </source>
</evidence>
<evidence type="ECO:0000313" key="4">
    <source>
        <dbReference type="Proteomes" id="UP000254330"/>
    </source>
</evidence>
<accession>A0A8B4Q9Z5</accession>
<dbReference type="EMBL" id="SNZG01000032">
    <property type="protein sequence ID" value="TDR35186.1"/>
    <property type="molecule type" value="Genomic_DNA"/>
</dbReference>
<dbReference type="AlphaFoldDB" id="A0A8B4Q9Z5"/>
<dbReference type="Proteomes" id="UP000294641">
    <property type="component" value="Unassembled WGS sequence"/>
</dbReference>
<evidence type="ECO:0000313" key="2">
    <source>
        <dbReference type="EMBL" id="STX09540.1"/>
    </source>
</evidence>
<evidence type="ECO:0000313" key="3">
    <source>
        <dbReference type="EMBL" id="TDR35186.1"/>
    </source>
</evidence>
<feature type="compositionally biased region" description="Acidic residues" evidence="1">
    <location>
        <begin position="33"/>
        <end position="53"/>
    </location>
</feature>
<comment type="caution">
    <text evidence="2">The sequence shown here is derived from an EMBL/GenBank/DDBJ whole genome shotgun (WGS) entry which is preliminary data.</text>
</comment>
<dbReference type="EMBL" id="UGNP01000001">
    <property type="protein sequence ID" value="STX09540.1"/>
    <property type="molecule type" value="Genomic_DNA"/>
</dbReference>
<evidence type="ECO:0000256" key="1">
    <source>
        <dbReference type="SAM" id="MobiDB-lite"/>
    </source>
</evidence>
<organism evidence="2 4">
    <name type="scientific">Kurthia zopfii</name>
    <dbReference type="NCBI Taxonomy" id="1650"/>
    <lineage>
        <taxon>Bacteria</taxon>
        <taxon>Bacillati</taxon>
        <taxon>Bacillota</taxon>
        <taxon>Bacilli</taxon>
        <taxon>Bacillales</taxon>
        <taxon>Caryophanaceae</taxon>
        <taxon>Kurthia</taxon>
    </lineage>
</organism>